<sequence>MDYDKLKQKKEQLEQAKPSIPLEKILQKQREFEIEYAHNSTALAGNSLTLEQTRTVLDAVDPPQDLGQDVKDSSPSEDESTHQTM</sequence>
<dbReference type="InterPro" id="IPR036597">
    <property type="entry name" value="Fido-like_dom_sf"/>
</dbReference>
<accession>A0A9D2LZV7</accession>
<comment type="caution">
    <text evidence="2">The sequence shown here is derived from an EMBL/GenBank/DDBJ whole genome shotgun (WGS) entry which is preliminary data.</text>
</comment>
<evidence type="ECO:0000313" key="3">
    <source>
        <dbReference type="Proteomes" id="UP000824214"/>
    </source>
</evidence>
<gene>
    <name evidence="2" type="ORF">H9942_09455</name>
</gene>
<protein>
    <submittedName>
        <fullName evidence="2">Uncharacterized protein</fullName>
    </submittedName>
</protein>
<evidence type="ECO:0000256" key="1">
    <source>
        <dbReference type="SAM" id="MobiDB-lite"/>
    </source>
</evidence>
<dbReference type="AlphaFoldDB" id="A0A9D2LZV7"/>
<proteinExistence type="predicted"/>
<feature type="region of interest" description="Disordered" evidence="1">
    <location>
        <begin position="60"/>
        <end position="85"/>
    </location>
</feature>
<evidence type="ECO:0000313" key="2">
    <source>
        <dbReference type="EMBL" id="HJB38274.1"/>
    </source>
</evidence>
<dbReference type="EMBL" id="DWXZ01000204">
    <property type="protein sequence ID" value="HJB38274.1"/>
    <property type="molecule type" value="Genomic_DNA"/>
</dbReference>
<name>A0A9D2LZV7_9FIRM</name>
<reference evidence="2" key="1">
    <citation type="journal article" date="2021" name="PeerJ">
        <title>Extensive microbial diversity within the chicken gut microbiome revealed by metagenomics and culture.</title>
        <authorList>
            <person name="Gilroy R."/>
            <person name="Ravi A."/>
            <person name="Getino M."/>
            <person name="Pursley I."/>
            <person name="Horton D.L."/>
            <person name="Alikhan N.F."/>
            <person name="Baker D."/>
            <person name="Gharbi K."/>
            <person name="Hall N."/>
            <person name="Watson M."/>
            <person name="Adriaenssens E.M."/>
            <person name="Foster-Nyarko E."/>
            <person name="Jarju S."/>
            <person name="Secka A."/>
            <person name="Antonio M."/>
            <person name="Oren A."/>
            <person name="Chaudhuri R.R."/>
            <person name="La Ragione R."/>
            <person name="Hildebrand F."/>
            <person name="Pallen M.J."/>
        </authorList>
    </citation>
    <scope>NUCLEOTIDE SEQUENCE</scope>
    <source>
        <strain evidence="2">ChiBcolR8-3208</strain>
    </source>
</reference>
<dbReference type="Gene3D" id="1.10.3290.10">
    <property type="entry name" value="Fido-like domain"/>
    <property type="match status" value="1"/>
</dbReference>
<organism evidence="2 3">
    <name type="scientific">Candidatus Acutalibacter ornithocaccae</name>
    <dbReference type="NCBI Taxonomy" id="2838416"/>
    <lineage>
        <taxon>Bacteria</taxon>
        <taxon>Bacillati</taxon>
        <taxon>Bacillota</taxon>
        <taxon>Clostridia</taxon>
        <taxon>Eubacteriales</taxon>
        <taxon>Acutalibacteraceae</taxon>
        <taxon>Acutalibacter</taxon>
    </lineage>
</organism>
<dbReference type="Proteomes" id="UP000824214">
    <property type="component" value="Unassembled WGS sequence"/>
</dbReference>
<reference evidence="2" key="2">
    <citation type="submission" date="2021-04" db="EMBL/GenBank/DDBJ databases">
        <authorList>
            <person name="Gilroy R."/>
        </authorList>
    </citation>
    <scope>NUCLEOTIDE SEQUENCE</scope>
    <source>
        <strain evidence="2">ChiBcolR8-3208</strain>
    </source>
</reference>